<feature type="transmembrane region" description="Helical" evidence="1">
    <location>
        <begin position="271"/>
        <end position="291"/>
    </location>
</feature>
<evidence type="ECO:0000259" key="2">
    <source>
        <dbReference type="Pfam" id="PF01757"/>
    </source>
</evidence>
<keyword evidence="4" id="KW-1185">Reference proteome</keyword>
<feature type="transmembrane region" description="Helical" evidence="1">
    <location>
        <begin position="232"/>
        <end position="251"/>
    </location>
</feature>
<keyword evidence="1" id="KW-1133">Transmembrane helix</keyword>
<dbReference type="EC" id="2.3.-.-" evidence="3"/>
<keyword evidence="1" id="KW-0812">Transmembrane</keyword>
<dbReference type="PANTHER" id="PTHR23028:SF131">
    <property type="entry name" value="BLR2367 PROTEIN"/>
    <property type="match status" value="1"/>
</dbReference>
<dbReference type="Proteomes" id="UP001595593">
    <property type="component" value="Unassembled WGS sequence"/>
</dbReference>
<feature type="transmembrane region" description="Helical" evidence="1">
    <location>
        <begin position="200"/>
        <end position="220"/>
    </location>
</feature>
<feature type="transmembrane region" description="Helical" evidence="1">
    <location>
        <begin position="144"/>
        <end position="161"/>
    </location>
</feature>
<dbReference type="Pfam" id="PF01757">
    <property type="entry name" value="Acyl_transf_3"/>
    <property type="match status" value="1"/>
</dbReference>
<evidence type="ECO:0000313" key="4">
    <source>
        <dbReference type="Proteomes" id="UP001595593"/>
    </source>
</evidence>
<name>A0ABV7FZJ1_9PROT</name>
<keyword evidence="3" id="KW-0012">Acyltransferase</keyword>
<comment type="caution">
    <text evidence="3">The sequence shown here is derived from an EMBL/GenBank/DDBJ whole genome shotgun (WGS) entry which is preliminary data.</text>
</comment>
<feature type="transmembrane region" description="Helical" evidence="1">
    <location>
        <begin position="12"/>
        <end position="31"/>
    </location>
</feature>
<feature type="transmembrane region" description="Helical" evidence="1">
    <location>
        <begin position="337"/>
        <end position="353"/>
    </location>
</feature>
<dbReference type="GO" id="GO:0016746">
    <property type="term" value="F:acyltransferase activity"/>
    <property type="evidence" value="ECO:0007669"/>
    <property type="project" value="UniProtKB-KW"/>
</dbReference>
<feature type="transmembrane region" description="Helical" evidence="1">
    <location>
        <begin position="168"/>
        <end position="188"/>
    </location>
</feature>
<sequence>MKTDVEDLPALTSLRFFAAASIVIYHAKLYTSWPLLGDAPATLISGVSFFFALSGFILMHVYSNRPEVGYWQFLKLRLARVWPVHAATFLLTATLVTPATFHGVGWFSEVWTAISNLLLTHAAVPYMAYGFSWNAVSWSISTEFFFYMAFPLLLPCILRAWPIWLGYTFILAFSICFALYLAGLPVISDNVYELTLFSGIYTNPAVRGLEFVLGMATWVLWDRHLRRRSFSLVCWSNVEFAAILAAAFWFMPGGGFDRVGLYVIPGWAQPWYGPAGSSLLFAILIAVFAGGRGVGGRFLAFRPLVWLGEVSFCIYMLHMILFKVVAAKDQALLSLEFYVPLLLMLSAALHYFVELPARRVIRRL</sequence>
<dbReference type="PANTHER" id="PTHR23028">
    <property type="entry name" value="ACETYLTRANSFERASE"/>
    <property type="match status" value="1"/>
</dbReference>
<evidence type="ECO:0000256" key="1">
    <source>
        <dbReference type="SAM" id="Phobius"/>
    </source>
</evidence>
<dbReference type="InterPro" id="IPR002656">
    <property type="entry name" value="Acyl_transf_3_dom"/>
</dbReference>
<organism evidence="3 4">
    <name type="scientific">Teichococcus globiformis</name>
    <dbReference type="NCBI Taxonomy" id="2307229"/>
    <lineage>
        <taxon>Bacteria</taxon>
        <taxon>Pseudomonadati</taxon>
        <taxon>Pseudomonadota</taxon>
        <taxon>Alphaproteobacteria</taxon>
        <taxon>Acetobacterales</taxon>
        <taxon>Roseomonadaceae</taxon>
        <taxon>Roseomonas</taxon>
    </lineage>
</organism>
<feature type="transmembrane region" description="Helical" evidence="1">
    <location>
        <begin position="303"/>
        <end position="325"/>
    </location>
</feature>
<evidence type="ECO:0000313" key="3">
    <source>
        <dbReference type="EMBL" id="MFC3124177.1"/>
    </source>
</evidence>
<dbReference type="EMBL" id="JBHRTN010000004">
    <property type="protein sequence ID" value="MFC3124177.1"/>
    <property type="molecule type" value="Genomic_DNA"/>
</dbReference>
<keyword evidence="1" id="KW-0472">Membrane</keyword>
<dbReference type="RefSeq" id="WP_379594486.1">
    <property type="nucleotide sequence ID" value="NZ_JBHRTN010000004.1"/>
</dbReference>
<accession>A0ABV7FZJ1</accession>
<feature type="transmembrane region" description="Helical" evidence="1">
    <location>
        <begin position="82"/>
        <end position="101"/>
    </location>
</feature>
<protein>
    <submittedName>
        <fullName evidence="3">Acyltransferase family protein</fullName>
        <ecNumber evidence="3">2.3.-.-</ecNumber>
    </submittedName>
</protein>
<proteinExistence type="predicted"/>
<gene>
    <name evidence="3" type="ORF">ACFOD4_03820</name>
</gene>
<reference evidence="4" key="1">
    <citation type="journal article" date="2019" name="Int. J. Syst. Evol. Microbiol.">
        <title>The Global Catalogue of Microorganisms (GCM) 10K type strain sequencing project: providing services to taxonomists for standard genome sequencing and annotation.</title>
        <authorList>
            <consortium name="The Broad Institute Genomics Platform"/>
            <consortium name="The Broad Institute Genome Sequencing Center for Infectious Disease"/>
            <person name="Wu L."/>
            <person name="Ma J."/>
        </authorList>
    </citation>
    <scope>NUCLEOTIDE SEQUENCE [LARGE SCALE GENOMIC DNA]</scope>
    <source>
        <strain evidence="4">KCTC 52094</strain>
    </source>
</reference>
<keyword evidence="3" id="KW-0808">Transferase</keyword>
<feature type="transmembrane region" description="Helical" evidence="1">
    <location>
        <begin position="43"/>
        <end position="62"/>
    </location>
</feature>
<dbReference type="InterPro" id="IPR050879">
    <property type="entry name" value="Acyltransferase_3"/>
</dbReference>
<feature type="domain" description="Acyltransferase 3" evidence="2">
    <location>
        <begin position="10"/>
        <end position="332"/>
    </location>
</feature>